<name>A0A2B7XA05_POLH7</name>
<dbReference type="AlphaFoldDB" id="A0A2B7XA05"/>
<organism evidence="1 2">
    <name type="scientific">Polytolypa hystricis (strain UAMH7299)</name>
    <dbReference type="NCBI Taxonomy" id="1447883"/>
    <lineage>
        <taxon>Eukaryota</taxon>
        <taxon>Fungi</taxon>
        <taxon>Dikarya</taxon>
        <taxon>Ascomycota</taxon>
        <taxon>Pezizomycotina</taxon>
        <taxon>Eurotiomycetes</taxon>
        <taxon>Eurotiomycetidae</taxon>
        <taxon>Onygenales</taxon>
        <taxon>Onygenales incertae sedis</taxon>
        <taxon>Polytolypa</taxon>
    </lineage>
</organism>
<reference evidence="1 2" key="1">
    <citation type="submission" date="2017-10" db="EMBL/GenBank/DDBJ databases">
        <title>Comparative genomics in systemic dimorphic fungi from Ajellomycetaceae.</title>
        <authorList>
            <person name="Munoz J.F."/>
            <person name="Mcewen J.G."/>
            <person name="Clay O.K."/>
            <person name="Cuomo C.A."/>
        </authorList>
    </citation>
    <scope>NUCLEOTIDE SEQUENCE [LARGE SCALE GENOMIC DNA]</scope>
    <source>
        <strain evidence="1 2">UAMH7299</strain>
    </source>
</reference>
<dbReference type="EMBL" id="PDNA01000183">
    <property type="protein sequence ID" value="PGH05936.1"/>
    <property type="molecule type" value="Genomic_DNA"/>
</dbReference>
<proteinExistence type="predicted"/>
<comment type="caution">
    <text evidence="1">The sequence shown here is derived from an EMBL/GenBank/DDBJ whole genome shotgun (WGS) entry which is preliminary data.</text>
</comment>
<keyword evidence="2" id="KW-1185">Reference proteome</keyword>
<protein>
    <submittedName>
        <fullName evidence="1">Uncharacterized protein</fullName>
    </submittedName>
</protein>
<sequence length="105" mass="11915">MALCGVGQFKAHWKYGPRCPKTGRPLLKVNLNCFYRPNADGAPIKFQPSDLVPSSENETYKDVELDPIALRRAIEAGCVRTAKEHFVELLKAARGIKEKQWRYNP</sequence>
<evidence type="ECO:0000313" key="1">
    <source>
        <dbReference type="EMBL" id="PGH05936.1"/>
    </source>
</evidence>
<gene>
    <name evidence="1" type="ORF">AJ80_08248</name>
</gene>
<dbReference type="Proteomes" id="UP000224634">
    <property type="component" value="Unassembled WGS sequence"/>
</dbReference>
<dbReference type="OrthoDB" id="4185247at2759"/>
<evidence type="ECO:0000313" key="2">
    <source>
        <dbReference type="Proteomes" id="UP000224634"/>
    </source>
</evidence>
<accession>A0A2B7XA05</accession>